<dbReference type="OrthoDB" id="58416at2759"/>
<accession>G4T7J7</accession>
<protein>
    <submittedName>
        <fullName evidence="1">Uncharacterized protein</fullName>
    </submittedName>
</protein>
<dbReference type="OMA" id="YREAWEY"/>
<evidence type="ECO:0000313" key="1">
    <source>
        <dbReference type="EMBL" id="CCA67290.1"/>
    </source>
</evidence>
<comment type="caution">
    <text evidence="1">The sequence shown here is derived from an EMBL/GenBank/DDBJ whole genome shotgun (WGS) entry which is preliminary data.</text>
</comment>
<gene>
    <name evidence="1" type="ORF">PIIN_01123</name>
</gene>
<dbReference type="HOGENOM" id="CLU_1778204_0_0_1"/>
<dbReference type="Proteomes" id="UP000007148">
    <property type="component" value="Unassembled WGS sequence"/>
</dbReference>
<evidence type="ECO:0000313" key="2">
    <source>
        <dbReference type="Proteomes" id="UP000007148"/>
    </source>
</evidence>
<dbReference type="AlphaFoldDB" id="G4T7J7"/>
<dbReference type="InParanoid" id="G4T7J7"/>
<organism evidence="1 2">
    <name type="scientific">Serendipita indica (strain DSM 11827)</name>
    <name type="common">Root endophyte fungus</name>
    <name type="synonym">Piriformospora indica</name>
    <dbReference type="NCBI Taxonomy" id="1109443"/>
    <lineage>
        <taxon>Eukaryota</taxon>
        <taxon>Fungi</taxon>
        <taxon>Dikarya</taxon>
        <taxon>Basidiomycota</taxon>
        <taxon>Agaricomycotina</taxon>
        <taxon>Agaricomycetes</taxon>
        <taxon>Sebacinales</taxon>
        <taxon>Serendipitaceae</taxon>
        <taxon>Serendipita</taxon>
    </lineage>
</organism>
<proteinExistence type="predicted"/>
<reference evidence="1 2" key="1">
    <citation type="journal article" date="2011" name="PLoS Pathog.">
        <title>Endophytic Life Strategies Decoded by Genome and Transcriptome Analyses of the Mutualistic Root Symbiont Piriformospora indica.</title>
        <authorList>
            <person name="Zuccaro A."/>
            <person name="Lahrmann U."/>
            <person name="Guldener U."/>
            <person name="Langen G."/>
            <person name="Pfiffi S."/>
            <person name="Biedenkopf D."/>
            <person name="Wong P."/>
            <person name="Samans B."/>
            <person name="Grimm C."/>
            <person name="Basiewicz M."/>
            <person name="Murat C."/>
            <person name="Martin F."/>
            <person name="Kogel K.H."/>
        </authorList>
    </citation>
    <scope>NUCLEOTIDE SEQUENCE [LARGE SCALE GENOMIC DNA]</scope>
    <source>
        <strain evidence="1 2">DSM 11827</strain>
    </source>
</reference>
<name>G4T7J7_SERID</name>
<sequence>MQVLGIKKGPKFGMPIPDPEIVKVAYDAQRLKSHLEALAVPLLLHLEHEIEWLASENLHNSGITVERLQQVDRVVQKHILSALDPFSMFPFMLKHCPPYFRYPEASWFLRSVIVPWVFYWRYREAWEYVPDYSVNPFGSVLTVYDA</sequence>
<keyword evidence="2" id="KW-1185">Reference proteome</keyword>
<dbReference type="EMBL" id="CAFZ01000012">
    <property type="protein sequence ID" value="CCA67290.1"/>
    <property type="molecule type" value="Genomic_DNA"/>
</dbReference>